<feature type="region of interest" description="Disordered" evidence="1">
    <location>
        <begin position="264"/>
        <end position="305"/>
    </location>
</feature>
<evidence type="ECO:0000313" key="4">
    <source>
        <dbReference type="Proteomes" id="UP000198287"/>
    </source>
</evidence>
<name>A0A226DPX3_FOLCA</name>
<keyword evidence="2" id="KW-1133">Transmembrane helix</keyword>
<keyword evidence="2" id="KW-0812">Transmembrane</keyword>
<dbReference type="AlphaFoldDB" id="A0A226DPX3"/>
<evidence type="ECO:0000256" key="1">
    <source>
        <dbReference type="SAM" id="MobiDB-lite"/>
    </source>
</evidence>
<feature type="compositionally biased region" description="Low complexity" evidence="1">
    <location>
        <begin position="284"/>
        <end position="305"/>
    </location>
</feature>
<reference evidence="3 4" key="1">
    <citation type="submission" date="2015-12" db="EMBL/GenBank/DDBJ databases">
        <title>The genome of Folsomia candida.</title>
        <authorList>
            <person name="Faddeeva A."/>
            <person name="Derks M.F."/>
            <person name="Anvar Y."/>
            <person name="Smit S."/>
            <person name="Van Straalen N."/>
            <person name="Roelofs D."/>
        </authorList>
    </citation>
    <scope>NUCLEOTIDE SEQUENCE [LARGE SCALE GENOMIC DNA]</scope>
    <source>
        <strain evidence="3 4">VU population</strain>
        <tissue evidence="3">Whole body</tissue>
    </source>
</reference>
<dbReference type="Proteomes" id="UP000198287">
    <property type="component" value="Unassembled WGS sequence"/>
</dbReference>
<keyword evidence="2" id="KW-0472">Membrane</keyword>
<organism evidence="3 4">
    <name type="scientific">Folsomia candida</name>
    <name type="common">Springtail</name>
    <dbReference type="NCBI Taxonomy" id="158441"/>
    <lineage>
        <taxon>Eukaryota</taxon>
        <taxon>Metazoa</taxon>
        <taxon>Ecdysozoa</taxon>
        <taxon>Arthropoda</taxon>
        <taxon>Hexapoda</taxon>
        <taxon>Collembola</taxon>
        <taxon>Entomobryomorpha</taxon>
        <taxon>Isotomoidea</taxon>
        <taxon>Isotomidae</taxon>
        <taxon>Proisotominae</taxon>
        <taxon>Folsomia</taxon>
    </lineage>
</organism>
<feature type="transmembrane region" description="Helical" evidence="2">
    <location>
        <begin position="51"/>
        <end position="80"/>
    </location>
</feature>
<accession>A0A226DPX3</accession>
<gene>
    <name evidence="3" type="ORF">Fcan01_18392</name>
</gene>
<dbReference type="EMBL" id="LNIX01000014">
    <property type="protein sequence ID" value="OXA47130.1"/>
    <property type="molecule type" value="Genomic_DNA"/>
</dbReference>
<protein>
    <submittedName>
        <fullName evidence="3">Uncharacterized protein</fullName>
    </submittedName>
</protein>
<sequence length="393" mass="42964">MNFDQVFLTISDRDQSLETGVIVLILAVFLYAAVQLVIFVACSVSEWRKRLIAAFIGFGVLGVVLFVAGVILTMSTIVFIPDGFVHIRTQIEDVNVSAGGMVPHHRPHHYKKVNPDWPVVTNNCQVLDSMEDAAELQRLLDIVKLCVYGRYVAMNFQDPCRHVKLAEKIAIPGARKEYTLKDFEKLKICPMDFYKILAIILIFGGAGCCWIIMWMGSYASKVLFPHSNLHDSLLYKPGAVYAISDLSYRDETDVPPEMRIVSPGLWNPHPHPHPPPHTDGGSGPIAAAGGSGTSTGSPTPSIPSTTMANIRTKLLAVHRLMPVGTVNRKASNHGLLETMSIMNIAPNMVIRPPAGASTGVTTTTTPTRASTTTNTTAQTDQASTWFHSINDDM</sequence>
<keyword evidence="4" id="KW-1185">Reference proteome</keyword>
<evidence type="ECO:0000256" key="2">
    <source>
        <dbReference type="SAM" id="Phobius"/>
    </source>
</evidence>
<comment type="caution">
    <text evidence="3">The sequence shown here is derived from an EMBL/GenBank/DDBJ whole genome shotgun (WGS) entry which is preliminary data.</text>
</comment>
<evidence type="ECO:0000313" key="3">
    <source>
        <dbReference type="EMBL" id="OXA47130.1"/>
    </source>
</evidence>
<feature type="transmembrane region" description="Helical" evidence="2">
    <location>
        <begin position="193"/>
        <end position="215"/>
    </location>
</feature>
<feature type="transmembrane region" description="Helical" evidence="2">
    <location>
        <begin position="20"/>
        <end position="44"/>
    </location>
</feature>
<feature type="region of interest" description="Disordered" evidence="1">
    <location>
        <begin position="357"/>
        <end position="378"/>
    </location>
</feature>
<proteinExistence type="predicted"/>